<gene>
    <name evidence="1" type="ORF">KIPB_010981</name>
</gene>
<dbReference type="AlphaFoldDB" id="A0A9K3GNC1"/>
<name>A0A9K3GNC1_9EUKA</name>
<proteinExistence type="predicted"/>
<dbReference type="EMBL" id="BDIP01004286">
    <property type="protein sequence ID" value="GIQ88676.1"/>
    <property type="molecule type" value="Genomic_DNA"/>
</dbReference>
<accession>A0A9K3GNC1</accession>
<evidence type="ECO:0000313" key="1">
    <source>
        <dbReference type="EMBL" id="GIQ88676.1"/>
    </source>
</evidence>
<keyword evidence="2" id="KW-1185">Reference proteome</keyword>
<comment type="caution">
    <text evidence="1">The sequence shown here is derived from an EMBL/GenBank/DDBJ whole genome shotgun (WGS) entry which is preliminary data.</text>
</comment>
<protein>
    <submittedName>
        <fullName evidence="1">Uncharacterized protein</fullName>
    </submittedName>
</protein>
<organism evidence="1 2">
    <name type="scientific">Kipferlia bialata</name>
    <dbReference type="NCBI Taxonomy" id="797122"/>
    <lineage>
        <taxon>Eukaryota</taxon>
        <taxon>Metamonada</taxon>
        <taxon>Carpediemonas-like organisms</taxon>
        <taxon>Kipferlia</taxon>
    </lineage>
</organism>
<dbReference type="Proteomes" id="UP000265618">
    <property type="component" value="Unassembled WGS sequence"/>
</dbReference>
<sequence length="289" mass="32297">MQPLPTSFPFSEWHTSSRGVLPDLQRRVHASQLVPLTDGRVVLVGKEAGVMDVVGEIPHRVFILSLVVEDSEGAIIAEEAPSPPPLAVSLSSRTHVGQRGRHYTNTAFTSGAGVVFAVTTVTYLEPNGYKMGYSDRKVDDMEINWLDLATLQWHRVERSDESSKCQYVGYMVPPKTRPVPRIDPVLYSEDNSLAFIGGKIEEECIPFGRDTLYLAPRQTFVHEIQSRRLRPLTLSLLHGLPVMLQMCQSPLGAVPRMAKTVYSWPEWVTGSSTVYRRGFMHPPYAVHLA</sequence>
<reference evidence="1 2" key="1">
    <citation type="journal article" date="2018" name="PLoS ONE">
        <title>The draft genome of Kipferlia bialata reveals reductive genome evolution in fornicate parasites.</title>
        <authorList>
            <person name="Tanifuji G."/>
            <person name="Takabayashi S."/>
            <person name="Kume K."/>
            <person name="Takagi M."/>
            <person name="Nakayama T."/>
            <person name="Kamikawa R."/>
            <person name="Inagaki Y."/>
            <person name="Hashimoto T."/>
        </authorList>
    </citation>
    <scope>NUCLEOTIDE SEQUENCE [LARGE SCALE GENOMIC DNA]</scope>
    <source>
        <strain evidence="1">NY0173</strain>
    </source>
</reference>
<evidence type="ECO:0000313" key="2">
    <source>
        <dbReference type="Proteomes" id="UP000265618"/>
    </source>
</evidence>